<gene>
    <name evidence="1" type="ORF">LEP1GSC161_3008</name>
</gene>
<reference evidence="1 2" key="1">
    <citation type="submission" date="2013-01" db="EMBL/GenBank/DDBJ databases">
        <authorList>
            <person name="Harkins D.M."/>
            <person name="Durkin A.S."/>
            <person name="Brinkac L.M."/>
            <person name="Haft D.H."/>
            <person name="Selengut J.D."/>
            <person name="Sanka R."/>
            <person name="DePew J."/>
            <person name="Purushe J."/>
            <person name="Matthias M.A."/>
            <person name="Vinetz J.M."/>
            <person name="Sutton G.G."/>
            <person name="Nierman W.C."/>
            <person name="Fouts D.E."/>
        </authorList>
    </citation>
    <scope>NUCLEOTIDE SEQUENCE [LARGE SCALE GENOMIC DNA]</scope>
    <source>
        <strain evidence="1 2">CBC1416</strain>
    </source>
</reference>
<protein>
    <recommendedName>
        <fullName evidence="3">Fibronectin type III domain protein</fullName>
    </recommendedName>
</protein>
<dbReference type="AlphaFoldDB" id="M6W301"/>
<evidence type="ECO:0008006" key="3">
    <source>
        <dbReference type="Google" id="ProtNLM"/>
    </source>
</evidence>
<proteinExistence type="predicted"/>
<dbReference type="InterPro" id="IPR013783">
    <property type="entry name" value="Ig-like_fold"/>
</dbReference>
<dbReference type="Proteomes" id="UP000012149">
    <property type="component" value="Unassembled WGS sequence"/>
</dbReference>
<dbReference type="Gene3D" id="2.60.40.10">
    <property type="entry name" value="Immunoglobulins"/>
    <property type="match status" value="2"/>
</dbReference>
<sequence>LEKPEPPSLKKPSDQEEIALRKSSKEGNLFVWSGSSDFAEYVLEISNDSEFKNIVFNKKTNSSSVISSPITNAGAYFWRIKASTKEGESILSPSRQFNVQSLENLELLFPPNEQELGHPANHRLTFRWQRPDPSGVYRLEVSRNSGFSGDVIRENFRSSSGTVNIPSIGEYFWKVSLLGSNGENLLTSKTQSFKTSDNSPFLSQSYPTTEEAIDISNRESIEFRWETEGNMESVLLEVLEIKPGKNKSILKKELRGDSYSLKDFGILEEGKFQWRISAKYRDKTGAQKFTIPVSRNFEIKLNKTIRPPEILSPKEIYVE</sequence>
<evidence type="ECO:0000313" key="1">
    <source>
        <dbReference type="EMBL" id="EMO59609.1"/>
    </source>
</evidence>
<organism evidence="1 2">
    <name type="scientific">Leptospira santarosai str. CBC1416</name>
    <dbReference type="NCBI Taxonomy" id="1193059"/>
    <lineage>
        <taxon>Bacteria</taxon>
        <taxon>Pseudomonadati</taxon>
        <taxon>Spirochaetota</taxon>
        <taxon>Spirochaetia</taxon>
        <taxon>Leptospirales</taxon>
        <taxon>Leptospiraceae</taxon>
        <taxon>Leptospira</taxon>
    </lineage>
</organism>
<dbReference type="EMBL" id="AKWE02000024">
    <property type="protein sequence ID" value="EMO59609.1"/>
    <property type="molecule type" value="Genomic_DNA"/>
</dbReference>
<comment type="caution">
    <text evidence="1">The sequence shown here is derived from an EMBL/GenBank/DDBJ whole genome shotgun (WGS) entry which is preliminary data.</text>
</comment>
<evidence type="ECO:0000313" key="2">
    <source>
        <dbReference type="Proteomes" id="UP000012149"/>
    </source>
</evidence>
<accession>M6W301</accession>
<feature type="non-terminal residue" evidence="1">
    <location>
        <position position="1"/>
    </location>
</feature>
<name>M6W301_9LEPT</name>